<keyword evidence="3" id="KW-1185">Reference proteome</keyword>
<feature type="region of interest" description="Disordered" evidence="1">
    <location>
        <begin position="1"/>
        <end position="21"/>
    </location>
</feature>
<feature type="region of interest" description="Disordered" evidence="1">
    <location>
        <begin position="88"/>
        <end position="109"/>
    </location>
</feature>
<protein>
    <submittedName>
        <fullName evidence="2">Uncharacterized protein</fullName>
    </submittedName>
</protein>
<reference evidence="2 3" key="1">
    <citation type="submission" date="2015-02" db="EMBL/GenBank/DDBJ databases">
        <title>Draft genome sequences of ten Microbacterium spp. with emphasis on heavy metal contaminated environments.</title>
        <authorList>
            <person name="Corretto E."/>
        </authorList>
    </citation>
    <scope>NUCLEOTIDE SEQUENCE [LARGE SCALE GENOMIC DNA]</scope>
    <source>
        <strain evidence="2 3">DSM 12966</strain>
    </source>
</reference>
<name>A0A0F0KZT4_9MICO</name>
<comment type="caution">
    <text evidence="2">The sequence shown here is derived from an EMBL/GenBank/DDBJ whole genome shotgun (WGS) entry which is preliminary data.</text>
</comment>
<dbReference type="Proteomes" id="UP000033572">
    <property type="component" value="Unassembled WGS sequence"/>
</dbReference>
<dbReference type="EMBL" id="JYIU01000022">
    <property type="protein sequence ID" value="KJL26402.1"/>
    <property type="molecule type" value="Genomic_DNA"/>
</dbReference>
<proteinExistence type="predicted"/>
<accession>A0A0F0KZT4</accession>
<dbReference type="PATRIC" id="fig|104336.4.peg.289"/>
<organism evidence="2 3">
    <name type="scientific">Microbacterium foliorum</name>
    <dbReference type="NCBI Taxonomy" id="104336"/>
    <lineage>
        <taxon>Bacteria</taxon>
        <taxon>Bacillati</taxon>
        <taxon>Actinomycetota</taxon>
        <taxon>Actinomycetes</taxon>
        <taxon>Micrococcales</taxon>
        <taxon>Microbacteriaceae</taxon>
        <taxon>Microbacterium</taxon>
    </lineage>
</organism>
<evidence type="ECO:0000256" key="1">
    <source>
        <dbReference type="SAM" id="MobiDB-lite"/>
    </source>
</evidence>
<gene>
    <name evidence="2" type="ORF">RN50_00282</name>
</gene>
<evidence type="ECO:0000313" key="2">
    <source>
        <dbReference type="EMBL" id="KJL26402.1"/>
    </source>
</evidence>
<dbReference type="AlphaFoldDB" id="A0A0F0KZT4"/>
<evidence type="ECO:0000313" key="3">
    <source>
        <dbReference type="Proteomes" id="UP000033572"/>
    </source>
</evidence>
<sequence>MTLRRLRQPRTQPRPGTSKSGVAVPAVLPQILLEAVSADALVVTVNGDRLAAIPVRRDEITATVTELVASLGSPTRVEVREMDGSVHADILTPPAPEPRSPFAPSEDDAPAPVAVPSLLEFSADGFVPGEDVAVALILRHSSAGSTGAVRALVDRGEAPRVTGEVILLGRISGTTSVQRID</sequence>